<reference evidence="3 4" key="1">
    <citation type="submission" date="2016-01" db="EMBL/GenBank/DDBJ databases">
        <title>Highly variable Streptococcus oralis are common among viridans streptococci isolated from primates.</title>
        <authorList>
            <person name="Denapaite D."/>
            <person name="Rieger M."/>
            <person name="Koendgen S."/>
            <person name="Brueckner R."/>
            <person name="Ochigava I."/>
            <person name="Kappeler P."/>
            <person name="Maetz-Rensing K."/>
            <person name="Leendertz F."/>
            <person name="Hakenbeck R."/>
        </authorList>
    </citation>
    <scope>NUCLEOTIDE SEQUENCE [LARGE SCALE GENOMIC DNA]</scope>
    <source>
        <strain evidence="1 3">DD02</strain>
        <strain evidence="2 4">DD03</strain>
    </source>
</reference>
<evidence type="ECO:0000313" key="4">
    <source>
        <dbReference type="Proteomes" id="UP000071927"/>
    </source>
</evidence>
<dbReference type="Proteomes" id="UP000070198">
    <property type="component" value="Unassembled WGS sequence"/>
</dbReference>
<sequence>MIGINYYQLDTHLSKWCILERFKRIFHLYETSKVNCSVMFEELYQVNLSKRTDGIYKELFGDFLYSTPYHQTLRYCPLCLSRGIHLYEHQSLVFTHCLLHPHQPLLTTCLKCHSAIQLPYQSARKREPFSCQCGHCFLKDNTLNILLFYWQQELLSARNDNAFKKTDWNVFPRDVSKMSTKSLSILYSASSDFPFNITLEKTFSRRLLDEDKFHFYRNRDEVIECSCQNFLSRLLSGKIISENHLRLFIRYIIQTDDIYDDEISYYLNTRKNYQKLVKSLYRSTTLSECYYDFLWNMIIDTSINGAHYIAQNWLIYHFIQYLYSEIIRRITTKDDSWQPFLYHIDYSEEMRQVHIKIQYHTIETMVK</sequence>
<name>A0A139QLD5_9STRE</name>
<dbReference type="EMBL" id="LQXV01000455">
    <property type="protein sequence ID" value="KXU03153.1"/>
    <property type="molecule type" value="Genomic_DNA"/>
</dbReference>
<dbReference type="Proteomes" id="UP000071927">
    <property type="component" value="Unassembled WGS sequence"/>
</dbReference>
<dbReference type="EMBL" id="LQOF01000456">
    <property type="protein sequence ID" value="KXT63611.1"/>
    <property type="molecule type" value="Genomic_DNA"/>
</dbReference>
<dbReference type="RefSeq" id="WP_061459292.1">
    <property type="nucleotide sequence ID" value="NZ_KQ968763.1"/>
</dbReference>
<comment type="caution">
    <text evidence="2">The sequence shown here is derived from an EMBL/GenBank/DDBJ whole genome shotgun (WGS) entry which is preliminary data.</text>
</comment>
<dbReference type="PATRIC" id="fig|315405.11.peg.2571"/>
<evidence type="ECO:0000313" key="1">
    <source>
        <dbReference type="EMBL" id="KXT63611.1"/>
    </source>
</evidence>
<gene>
    <name evidence="1" type="ORF">SGADD02_02199</name>
    <name evidence="2" type="ORF">SGADD03_02177</name>
</gene>
<evidence type="ECO:0008006" key="5">
    <source>
        <dbReference type="Google" id="ProtNLM"/>
    </source>
</evidence>
<proteinExistence type="predicted"/>
<evidence type="ECO:0000313" key="2">
    <source>
        <dbReference type="EMBL" id="KXU03153.1"/>
    </source>
</evidence>
<organism evidence="2 4">
    <name type="scientific">Streptococcus gallolyticus</name>
    <dbReference type="NCBI Taxonomy" id="315405"/>
    <lineage>
        <taxon>Bacteria</taxon>
        <taxon>Bacillati</taxon>
        <taxon>Bacillota</taxon>
        <taxon>Bacilli</taxon>
        <taxon>Lactobacillales</taxon>
        <taxon>Streptococcaceae</taxon>
        <taxon>Streptococcus</taxon>
    </lineage>
</organism>
<accession>A0A139QLD5</accession>
<dbReference type="AlphaFoldDB" id="A0A139QLD5"/>
<evidence type="ECO:0000313" key="3">
    <source>
        <dbReference type="Proteomes" id="UP000070198"/>
    </source>
</evidence>
<protein>
    <recommendedName>
        <fullName evidence="5">TniQ protein</fullName>
    </recommendedName>
</protein>